<comment type="subcellular location">
    <subcellularLocation>
        <location evidence="1">Cell outer membrane</location>
        <topology evidence="1">Multi-pass membrane protein</topology>
    </subcellularLocation>
</comment>
<dbReference type="SUPFAM" id="SSF56935">
    <property type="entry name" value="Porins"/>
    <property type="match status" value="1"/>
</dbReference>
<dbReference type="Gene3D" id="2.60.40.1120">
    <property type="entry name" value="Carboxypeptidase-like, regulatory domain"/>
    <property type="match status" value="1"/>
</dbReference>
<proteinExistence type="predicted"/>
<evidence type="ECO:0000256" key="6">
    <source>
        <dbReference type="ARBA" id="ARBA00023237"/>
    </source>
</evidence>
<keyword evidence="6" id="KW-0998">Cell outer membrane</keyword>
<dbReference type="InterPro" id="IPR036942">
    <property type="entry name" value="Beta-barrel_TonB_sf"/>
</dbReference>
<evidence type="ECO:0000256" key="7">
    <source>
        <dbReference type="SAM" id="MobiDB-lite"/>
    </source>
</evidence>
<evidence type="ECO:0000259" key="9">
    <source>
        <dbReference type="Pfam" id="PF25183"/>
    </source>
</evidence>
<protein>
    <submittedName>
        <fullName evidence="10">TonB-dependent receptor</fullName>
    </submittedName>
</protein>
<feature type="chain" id="PRO_5035166155" evidence="8">
    <location>
        <begin position="21"/>
        <end position="1075"/>
    </location>
</feature>
<feature type="domain" description="TonB-dependent transporter Oar-like beta-barrel" evidence="9">
    <location>
        <begin position="240"/>
        <end position="1010"/>
    </location>
</feature>
<keyword evidence="2" id="KW-0813">Transport</keyword>
<dbReference type="Gene3D" id="2.40.170.20">
    <property type="entry name" value="TonB-dependent receptor, beta-barrel domain"/>
    <property type="match status" value="1"/>
</dbReference>
<organism evidence="10 11">
    <name type="scientific">Natronogracilivirga saccharolytica</name>
    <dbReference type="NCBI Taxonomy" id="2812953"/>
    <lineage>
        <taxon>Bacteria</taxon>
        <taxon>Pseudomonadati</taxon>
        <taxon>Balneolota</taxon>
        <taxon>Balneolia</taxon>
        <taxon>Balneolales</taxon>
        <taxon>Cyclonatronaceae</taxon>
        <taxon>Natronogracilivirga</taxon>
    </lineage>
</organism>
<keyword evidence="5" id="KW-0472">Membrane</keyword>
<evidence type="ECO:0000256" key="5">
    <source>
        <dbReference type="ARBA" id="ARBA00023136"/>
    </source>
</evidence>
<feature type="signal peptide" evidence="8">
    <location>
        <begin position="1"/>
        <end position="20"/>
    </location>
</feature>
<dbReference type="AlphaFoldDB" id="A0A8J7RGU2"/>
<evidence type="ECO:0000256" key="2">
    <source>
        <dbReference type="ARBA" id="ARBA00022448"/>
    </source>
</evidence>
<evidence type="ECO:0000256" key="8">
    <source>
        <dbReference type="SAM" id="SignalP"/>
    </source>
</evidence>
<accession>A0A8J7RGU2</accession>
<evidence type="ECO:0000256" key="1">
    <source>
        <dbReference type="ARBA" id="ARBA00004571"/>
    </source>
</evidence>
<dbReference type="EMBL" id="JAFIDN010000002">
    <property type="protein sequence ID" value="MBP3191620.1"/>
    <property type="molecule type" value="Genomic_DNA"/>
</dbReference>
<dbReference type="Proteomes" id="UP000673975">
    <property type="component" value="Unassembled WGS sequence"/>
</dbReference>
<dbReference type="GO" id="GO:0009279">
    <property type="term" value="C:cell outer membrane"/>
    <property type="evidence" value="ECO:0007669"/>
    <property type="project" value="UniProtKB-SubCell"/>
</dbReference>
<keyword evidence="8" id="KW-0732">Signal</keyword>
<dbReference type="Gene3D" id="2.170.130.10">
    <property type="entry name" value="TonB-dependent receptor, plug domain"/>
    <property type="match status" value="1"/>
</dbReference>
<dbReference type="InterPro" id="IPR008969">
    <property type="entry name" value="CarboxyPept-like_regulatory"/>
</dbReference>
<evidence type="ECO:0000256" key="3">
    <source>
        <dbReference type="ARBA" id="ARBA00022452"/>
    </source>
</evidence>
<dbReference type="GO" id="GO:0015344">
    <property type="term" value="F:siderophore uptake transmembrane transporter activity"/>
    <property type="evidence" value="ECO:0007669"/>
    <property type="project" value="TreeGrafter"/>
</dbReference>
<keyword evidence="11" id="KW-1185">Reference proteome</keyword>
<keyword evidence="4" id="KW-0812">Transmembrane</keyword>
<sequence>MKHILLTVFFLTFIPCYLLAQGVTTSAMSGTVTDDNQEPLIGATVLATHIPSGTQYGAATDRNGHFRIPGMRVGGPYNVRVSYTGYSSYELENLSLRLGETERRNFELSEQIIDMDAITVTATAGSAGQNSGTSTQISSRNLEDLPTLDRGLNDFLRLTPQSSAYGGSGITFAGMNNRYNALYIDGAVNNDVFGLAASGTHGGQTGISPFSLDIVEQVQTVISPYDVSMGGFAGGGINAVTKSGTNTFSASAYNYVRNENLVGKTNRVQADRLGVDPEQVEDFTERQFGVSASGPIIEDRLFFFTNVEVQRDATPAPFNVQEYTSHDERASTGDLDRLREHLLNTYDYDPGTFGNTSRDLDGLKFFGKLDFNISPNHFLTLRHQYTKAEQFSRRAGSSSRINFSNNGVYFPSVTNSSAIELNSIFGQNHSNNLTLSYVRVRDDRGTLGDRFPYVSIADGGGGSIEFGSEQFSTANQLDQDIFTLTNNFQIFRGNHTITLGTHNEFYSIYNLFLRQNFGYYEFDSIDDFINNEAPSFYTRTYALDGDGAADFNAIQFGLYAQNEWMVNDNLTLTAGLRLDLPYILDDPVEDSYFNNTALPAIQEAYDIAENTRAGSAPDGQLMFSPRLGFQYATGSRFDNVIRGGLGLFTSRIPFVWPGAMFTNNGLTAGGVSLSDLDDDFRFIADPDGQPTNPQFVTPSGQMDLFVEDFKYPQIFRTNLATDFTLPGDITTTLEAIYTKTINNITYTNVNSDPTVDFNWTGSADNRPVYVGESIDPTYNAVYLASNTSKGYTYNLSASFAKNFDFGLNATLAYSYGDARALSEGTSSQNSSQWRGQVNVDGRNNPDYGRSDFAAGHRFISALSYRHQWTNSGSMSTTFSLFMNAQSGIPHSYVIGGFDARNLNNETGSTGRNRSLAYIPGSFGDINLVDYESNGQTITAAEQWERLDNLIEDDRYLRNNRGQYAEKNGAWGPFTALFDVGIRQEFGLLMGGQMHRFQVSADIQNVGNLLNSEWGTNYAIPGDFNNYYLYNFEGYAEDGTTPEFTFRDGETGVDRYDIDGGSSRWRMLFGVRYLFN</sequence>
<feature type="compositionally biased region" description="Polar residues" evidence="7">
    <location>
        <begin position="823"/>
        <end position="835"/>
    </location>
</feature>
<gene>
    <name evidence="10" type="ORF">NATSA_02975</name>
</gene>
<name>A0A8J7RGU2_9BACT</name>
<evidence type="ECO:0000313" key="10">
    <source>
        <dbReference type="EMBL" id="MBP3191620.1"/>
    </source>
</evidence>
<dbReference type="InterPro" id="IPR037066">
    <property type="entry name" value="Plug_dom_sf"/>
</dbReference>
<reference evidence="10" key="1">
    <citation type="submission" date="2021-02" db="EMBL/GenBank/DDBJ databases">
        <title>Natronogracilivirga saccharolytica gen. nov. sp. nov. a new anaerobic, haloalkiliphilic carbohydrate-fermenting bacterium from soda lake and proposing of Cyclonatronumiaceae fam. nov. in the phylum Balneolaeota.</title>
        <authorList>
            <person name="Zhilina T.N."/>
            <person name="Sorokin D.Y."/>
            <person name="Zavarzina D.G."/>
            <person name="Toshchakov S.V."/>
            <person name="Kublanov I.V."/>
        </authorList>
    </citation>
    <scope>NUCLEOTIDE SEQUENCE</scope>
    <source>
        <strain evidence="10">Z-1702</strain>
    </source>
</reference>
<keyword evidence="3" id="KW-1134">Transmembrane beta strand</keyword>
<evidence type="ECO:0000256" key="4">
    <source>
        <dbReference type="ARBA" id="ARBA00022692"/>
    </source>
</evidence>
<feature type="region of interest" description="Disordered" evidence="7">
    <location>
        <begin position="823"/>
        <end position="842"/>
    </location>
</feature>
<dbReference type="Pfam" id="PF25183">
    <property type="entry name" value="OMP_b-brl_4"/>
    <property type="match status" value="1"/>
</dbReference>
<dbReference type="GO" id="GO:0044718">
    <property type="term" value="P:siderophore transmembrane transport"/>
    <property type="evidence" value="ECO:0007669"/>
    <property type="project" value="TreeGrafter"/>
</dbReference>
<dbReference type="InterPro" id="IPR039426">
    <property type="entry name" value="TonB-dep_rcpt-like"/>
</dbReference>
<dbReference type="Pfam" id="PF13620">
    <property type="entry name" value="CarboxypepD_reg"/>
    <property type="match status" value="1"/>
</dbReference>
<dbReference type="SUPFAM" id="SSF49464">
    <property type="entry name" value="Carboxypeptidase regulatory domain-like"/>
    <property type="match status" value="1"/>
</dbReference>
<evidence type="ECO:0000313" key="11">
    <source>
        <dbReference type="Proteomes" id="UP000673975"/>
    </source>
</evidence>
<dbReference type="PANTHER" id="PTHR30069">
    <property type="entry name" value="TONB-DEPENDENT OUTER MEMBRANE RECEPTOR"/>
    <property type="match status" value="1"/>
</dbReference>
<dbReference type="InterPro" id="IPR057601">
    <property type="entry name" value="Oar-like_b-barrel"/>
</dbReference>
<comment type="caution">
    <text evidence="10">The sequence shown here is derived from an EMBL/GenBank/DDBJ whole genome shotgun (WGS) entry which is preliminary data.</text>
</comment>
<keyword evidence="10" id="KW-0675">Receptor</keyword>
<dbReference type="PANTHER" id="PTHR30069:SF46">
    <property type="entry name" value="OAR PROTEIN"/>
    <property type="match status" value="1"/>
</dbReference>